<dbReference type="Pfam" id="PF13966">
    <property type="entry name" value="zf-RVT"/>
    <property type="match status" value="1"/>
</dbReference>
<dbReference type="PANTHER" id="PTHR33116:SF75">
    <property type="entry name" value="RIBONUCLEASE H PROTEIN"/>
    <property type="match status" value="1"/>
</dbReference>
<dbReference type="Proteomes" id="UP001054252">
    <property type="component" value="Unassembled WGS sequence"/>
</dbReference>
<evidence type="ECO:0000259" key="2">
    <source>
        <dbReference type="Pfam" id="PF13966"/>
    </source>
</evidence>
<feature type="domain" description="Reverse transcriptase zinc-binding" evidence="2">
    <location>
        <begin position="987"/>
        <end position="1076"/>
    </location>
</feature>
<feature type="region of interest" description="Disordered" evidence="1">
    <location>
        <begin position="170"/>
        <end position="198"/>
    </location>
</feature>
<feature type="compositionally biased region" description="Basic and acidic residues" evidence="1">
    <location>
        <begin position="170"/>
        <end position="192"/>
    </location>
</feature>
<name>A0AAV5LLI8_9ROSI</name>
<dbReference type="PANTHER" id="PTHR33116">
    <property type="entry name" value="REVERSE TRANSCRIPTASE ZINC-BINDING DOMAIN-CONTAINING PROTEIN-RELATED-RELATED"/>
    <property type="match status" value="1"/>
</dbReference>
<evidence type="ECO:0000313" key="4">
    <source>
        <dbReference type="Proteomes" id="UP001054252"/>
    </source>
</evidence>
<gene>
    <name evidence="3" type="ORF">SLEP1_g46166</name>
</gene>
<protein>
    <recommendedName>
        <fullName evidence="2">Reverse transcriptase zinc-binding domain-containing protein</fullName>
    </recommendedName>
</protein>
<sequence length="1183" mass="138522">MVTERGDRRRHSNSKSATDFKDFVHRLPTYNKGLLKQCVSYHFYNFLEDWGAKQLFFFIRRAVKEGRLWDIFIPSKRDRRGNRYGFARFLDARGYQEMKKQLENIWIGNRRVIFNLVEDRREEQRKMTTKLSEKARWQSNKKRTIYEDHMKAVEGNRQDSKLTYAQCLMQHKDGGKSRETGKKEPTPSEARDSPWSLNRESNKIHGVGGFKYKKVIEQQERTSLLEIFFNEGFPSIKIVPMGGNLVLIDGDDPESIKELVDGNLEWVPYYFDWVKIWSPSDITEERFVWARIQGLPLHAWTEENLFIIEFVLKVKGNRFNIAVVEENWGNDPWWLKKVHNSIIESEVSSSESNTGDDFCELDCDCSNSPKEGKIQTPFKDVSGINYPDNLSGSKRVVEENRELDGTLSNQEHEKQKIRVESMKLVTGTKRGKRRKARVQPVNLGGELSQGSLSKGDIVYNNRRIKEGMIFEEAKKASVGRSEGVLCIWDDELFEKVSVVEKIGALAIFGLWGEKKQKCCIVNVYASCNRNERLETWVELLKMIKEGEGFWCIAGDFNSVRSMKERRRRSEHSRYREDLNDFIENAGLVDLPLTRRKFTWYKGDGSAMSRSILDHCPVVLKKINSDWGPKPFRALNCWDQHPDLRKVAKESWKSTEMRGWKGFVCKEKFKHLRNILKIWNHEVFGNFKKQIDMAEAKIKEVDSKNEITEISKEDILLRREGFSELWEAWRRREMAWKQKTKLDWVQQGDANSKLFHRIANNEQWDKPKLDGLQFKQLTEEDRVWLERAVSAEEVKQAVWECGDPNNIKAVKGILRWFELLSGLKINFNKSVLYSLNASDEWGRMAAVALNCKSCSLPFTYLGMPVGDIIIPKIVLHELVSLQRKFLWGYMEDKSKLAWLSWEKVCRNRSEGGLGVPNLDCRNIVMLGKWWDRFGKEEGSLWRKVVIDKYYEGGERNEEQRIKEILLRKLVLSSQPDQRSWSFDIANGYTVRKAYSLMASQNRILEPRICKKLWGKLIPSEISCFGWHLILKGLPTKAGLLTKGIQLQEEETFCCICRKELEDENHLFATCSKIQSLWMRCYNWWGISLPLSNTISLLCEAHNIGIKKLVNSEVWFLIFLVVTWSIWHTRNFIIHSSQQWDEDKTFDLIQRRTYAWIRGRSTNTVFPFFYWCNSPSTCVQEIPKR</sequence>
<keyword evidence="4" id="KW-1185">Reference proteome</keyword>
<dbReference type="Gene3D" id="3.60.10.10">
    <property type="entry name" value="Endonuclease/exonuclease/phosphatase"/>
    <property type="match status" value="1"/>
</dbReference>
<evidence type="ECO:0000313" key="3">
    <source>
        <dbReference type="EMBL" id="GKV38230.1"/>
    </source>
</evidence>
<dbReference type="EMBL" id="BPVZ01000127">
    <property type="protein sequence ID" value="GKV38230.1"/>
    <property type="molecule type" value="Genomic_DNA"/>
</dbReference>
<dbReference type="AlphaFoldDB" id="A0AAV5LLI8"/>
<dbReference type="InterPro" id="IPR026960">
    <property type="entry name" value="RVT-Znf"/>
</dbReference>
<reference evidence="3 4" key="1">
    <citation type="journal article" date="2021" name="Commun. Biol.">
        <title>The genome of Shorea leprosula (Dipterocarpaceae) highlights the ecological relevance of drought in aseasonal tropical rainforests.</title>
        <authorList>
            <person name="Ng K.K.S."/>
            <person name="Kobayashi M.J."/>
            <person name="Fawcett J.A."/>
            <person name="Hatakeyama M."/>
            <person name="Paape T."/>
            <person name="Ng C.H."/>
            <person name="Ang C.C."/>
            <person name="Tnah L.H."/>
            <person name="Lee C.T."/>
            <person name="Nishiyama T."/>
            <person name="Sese J."/>
            <person name="O'Brien M.J."/>
            <person name="Copetti D."/>
            <person name="Mohd Noor M.I."/>
            <person name="Ong R.C."/>
            <person name="Putra M."/>
            <person name="Sireger I.Z."/>
            <person name="Indrioko S."/>
            <person name="Kosugi Y."/>
            <person name="Izuno A."/>
            <person name="Isagi Y."/>
            <person name="Lee S.L."/>
            <person name="Shimizu K.K."/>
        </authorList>
    </citation>
    <scope>NUCLEOTIDE SEQUENCE [LARGE SCALE GENOMIC DNA]</scope>
    <source>
        <strain evidence="3">214</strain>
    </source>
</reference>
<evidence type="ECO:0000256" key="1">
    <source>
        <dbReference type="SAM" id="MobiDB-lite"/>
    </source>
</evidence>
<dbReference type="InterPro" id="IPR036691">
    <property type="entry name" value="Endo/exonu/phosph_ase_sf"/>
</dbReference>
<comment type="caution">
    <text evidence="3">The sequence shown here is derived from an EMBL/GenBank/DDBJ whole genome shotgun (WGS) entry which is preliminary data.</text>
</comment>
<proteinExistence type="predicted"/>
<accession>A0AAV5LLI8</accession>
<organism evidence="3 4">
    <name type="scientific">Rubroshorea leprosula</name>
    <dbReference type="NCBI Taxonomy" id="152421"/>
    <lineage>
        <taxon>Eukaryota</taxon>
        <taxon>Viridiplantae</taxon>
        <taxon>Streptophyta</taxon>
        <taxon>Embryophyta</taxon>
        <taxon>Tracheophyta</taxon>
        <taxon>Spermatophyta</taxon>
        <taxon>Magnoliopsida</taxon>
        <taxon>eudicotyledons</taxon>
        <taxon>Gunneridae</taxon>
        <taxon>Pentapetalae</taxon>
        <taxon>rosids</taxon>
        <taxon>malvids</taxon>
        <taxon>Malvales</taxon>
        <taxon>Dipterocarpaceae</taxon>
        <taxon>Rubroshorea</taxon>
    </lineage>
</organism>
<dbReference type="SUPFAM" id="SSF56219">
    <property type="entry name" value="DNase I-like"/>
    <property type="match status" value="1"/>
</dbReference>